<dbReference type="Proteomes" id="UP000696280">
    <property type="component" value="Unassembled WGS sequence"/>
</dbReference>
<name>A0A9N9L7K3_9HELO</name>
<dbReference type="OrthoDB" id="7464126at2759"/>
<proteinExistence type="predicted"/>
<feature type="domain" description="DUF7708" evidence="2">
    <location>
        <begin position="77"/>
        <end position="219"/>
    </location>
</feature>
<dbReference type="Pfam" id="PF24809">
    <property type="entry name" value="DUF7708"/>
    <property type="match status" value="1"/>
</dbReference>
<protein>
    <recommendedName>
        <fullName evidence="6">NACHT domain-containing protein</fullName>
    </recommendedName>
</protein>
<dbReference type="Pfam" id="PF24883">
    <property type="entry name" value="NPHP3_N"/>
    <property type="match status" value="1"/>
</dbReference>
<evidence type="ECO:0008006" key="6">
    <source>
        <dbReference type="Google" id="ProtNLM"/>
    </source>
</evidence>
<dbReference type="InterPro" id="IPR027417">
    <property type="entry name" value="P-loop_NTPase"/>
</dbReference>
<dbReference type="InterPro" id="IPR056125">
    <property type="entry name" value="DUF7708"/>
</dbReference>
<dbReference type="InterPro" id="IPR056884">
    <property type="entry name" value="NPHP3-like_N"/>
</dbReference>
<comment type="caution">
    <text evidence="4">The sequence shown here is derived from an EMBL/GenBank/DDBJ whole genome shotgun (WGS) entry which is preliminary data.</text>
</comment>
<dbReference type="Gene3D" id="3.40.50.300">
    <property type="entry name" value="P-loop containing nucleotide triphosphate hydrolases"/>
    <property type="match status" value="1"/>
</dbReference>
<evidence type="ECO:0000259" key="3">
    <source>
        <dbReference type="Pfam" id="PF24883"/>
    </source>
</evidence>
<evidence type="ECO:0000313" key="5">
    <source>
        <dbReference type="Proteomes" id="UP000696280"/>
    </source>
</evidence>
<evidence type="ECO:0000256" key="1">
    <source>
        <dbReference type="ARBA" id="ARBA00022737"/>
    </source>
</evidence>
<reference evidence="4" key="1">
    <citation type="submission" date="2021-07" db="EMBL/GenBank/DDBJ databases">
        <authorList>
            <person name="Durling M."/>
        </authorList>
    </citation>
    <scope>NUCLEOTIDE SEQUENCE</scope>
</reference>
<keyword evidence="1" id="KW-0677">Repeat</keyword>
<gene>
    <name evidence="4" type="ORF">HYFRA_00002467</name>
</gene>
<keyword evidence="5" id="KW-1185">Reference proteome</keyword>
<dbReference type="SUPFAM" id="SSF52540">
    <property type="entry name" value="P-loop containing nucleoside triphosphate hydrolases"/>
    <property type="match status" value="1"/>
</dbReference>
<organism evidence="4 5">
    <name type="scientific">Hymenoscyphus fraxineus</name>
    <dbReference type="NCBI Taxonomy" id="746836"/>
    <lineage>
        <taxon>Eukaryota</taxon>
        <taxon>Fungi</taxon>
        <taxon>Dikarya</taxon>
        <taxon>Ascomycota</taxon>
        <taxon>Pezizomycotina</taxon>
        <taxon>Leotiomycetes</taxon>
        <taxon>Helotiales</taxon>
        <taxon>Helotiaceae</taxon>
        <taxon>Hymenoscyphus</taxon>
    </lineage>
</organism>
<evidence type="ECO:0000259" key="2">
    <source>
        <dbReference type="Pfam" id="PF24809"/>
    </source>
</evidence>
<dbReference type="PANTHER" id="PTHR10039">
    <property type="entry name" value="AMELOGENIN"/>
    <property type="match status" value="1"/>
</dbReference>
<accession>A0A9N9L7K3</accession>
<sequence length="1309" mass="148491">MDGSRSALGTRSNNDLWARAIEKLSPQDRNNINFSYDKLTILTNLKLEVEATQQQCKDNRWHLRRKNGEKIILRDVFAKVVKWIDLFKQVGDTVVQYDPGHAALPWALVRFILQATVNDVEKYELVTENIEFVSRCICRCKITEELYLGGGSPATRQLETSLVKLYGDILICLSTFKRYFDQKDSARFASSIIRDKKVFEGLVNDIRESFAGVHEFAALVRREDECSRYHDLKRIIQDFNNPLKRISTQLKLVQDNLEASKRKEILNWMSNIEKVPYLKHHKENKREVLAGTGNWLLEEAIFKRWKDDSASSLLWLHGIPGSGKSKLTSLVIEEAMKTASKGLMPRPIYFYCSRNPAEPLRSDSNAILGSITRQLSSLNATSDLFPPAVEKYKEEEAQGGTSSSLDVTDSCDLISQLLDLYPSAVIIIDALDECTGQARLDLLQFVKNTLNNSSCLVKFFISSREDEEIVHQLNAFPNVDISSTKNQADIESFVESETRKLVKQGALLRNMQQKEGFEAEIIKQISEDAAGMFRWASMQLQYLTTLKTEEDVRSQLLRVPPSLEVLYKEIYDTISANQGKNSQRVARNTVCLLLRLKENLLPSEFIKLVQESSAHLNTNAILDICCNLVVLDKTLNVFRFAHLSVREFFEKLPDFWVHKSHSIVASITMKHIDTAKRSEWVKKYTREPINTIADYISFWLVYHFHRAGSIEPPDSSFLKAAITLACRQDLSEFRADEQVLFLKRADCRPRVPNNANENLRLLFNTCAIGFSEILEALIINIKGLQDLSPGSQLSEKQSWIFDEATKVLKEVLNNFDLVHFKTALTKDNLIQLALHSISHGVYPVLKLLLTKRLCHVTEGMLLLAVNAYDTRKTSGSDWREPAVMVDLLLSFAVRERMPGLLTREHTFSVERELFLDPELYTNEIQSNLKDLVTPLVIQRAITNLRVDKGRGIAHPVITILAKWGTRVILRQSLLDAIGQLSPNSTEALGLLLKSHDELIVPFQTLTPMASGTTFAWNHIKSLFSKCPPSHISQESFRLIVQKDINVEFVKQMIKRNRERIIDEQILLSAAEASQVTKIANLMPHSGEPWRGNEKIFTQDLLIAATALSEDEDDIWTILHSSPQLATSEQVIIAVVSDKRINGVDGRRQAESQCLRSLKAMQTVGGSQFKITQNVLQAAARDPGATLDVLQWLVDHLTCCSDLLVEEIIIKAIKKIMGQGGDSREAIALFQSMLQKSNYRPSQMVAAACLAKTGRVQTNAATFLGWFLFASTNMKEAEDKLKLTGLIEQNDWRAIWYTYRELEIEKREKA</sequence>
<feature type="domain" description="Nephrocystin 3-like N-terminal" evidence="3">
    <location>
        <begin position="291"/>
        <end position="464"/>
    </location>
</feature>
<evidence type="ECO:0000313" key="4">
    <source>
        <dbReference type="EMBL" id="CAG8960929.1"/>
    </source>
</evidence>
<dbReference type="EMBL" id="CAJVRL010000103">
    <property type="protein sequence ID" value="CAG8960929.1"/>
    <property type="molecule type" value="Genomic_DNA"/>
</dbReference>